<feature type="coiled-coil region" evidence="1">
    <location>
        <begin position="257"/>
        <end position="305"/>
    </location>
</feature>
<evidence type="ECO:0000256" key="2">
    <source>
        <dbReference type="SAM" id="MobiDB-lite"/>
    </source>
</evidence>
<evidence type="ECO:0000313" key="4">
    <source>
        <dbReference type="Proteomes" id="UP000292082"/>
    </source>
</evidence>
<reference evidence="3 4" key="1">
    <citation type="submission" date="2019-01" db="EMBL/GenBank/DDBJ databases">
        <title>Draft genome sequences of three monokaryotic isolates of the white-rot basidiomycete fungus Dichomitus squalens.</title>
        <authorList>
            <consortium name="DOE Joint Genome Institute"/>
            <person name="Lopez S.C."/>
            <person name="Andreopoulos B."/>
            <person name="Pangilinan J."/>
            <person name="Lipzen A."/>
            <person name="Riley R."/>
            <person name="Ahrendt S."/>
            <person name="Ng V."/>
            <person name="Barry K."/>
            <person name="Daum C."/>
            <person name="Grigoriev I.V."/>
            <person name="Hilden K.S."/>
            <person name="Makela M.R."/>
            <person name="de Vries R.P."/>
        </authorList>
    </citation>
    <scope>NUCLEOTIDE SEQUENCE [LARGE SCALE GENOMIC DNA]</scope>
    <source>
        <strain evidence="3 4">CBS 464.89</strain>
    </source>
</reference>
<dbReference type="EMBL" id="ML145256">
    <property type="protein sequence ID" value="TBU52324.1"/>
    <property type="molecule type" value="Genomic_DNA"/>
</dbReference>
<feature type="compositionally biased region" description="Polar residues" evidence="2">
    <location>
        <begin position="7"/>
        <end position="18"/>
    </location>
</feature>
<protein>
    <submittedName>
        <fullName evidence="3">Uncharacterized protein</fullName>
    </submittedName>
</protein>
<sequence>MDGQPVSVVSSTRTSAESSMPLEDDGAPPNTESDAGGASVMLDMATEPADREIAAANQLAYTATEARNDPPCSCWDHPKSQRPVGLNLVFPPIKAEILRAIEATNTLVTLLQDYHEGQSDSLSSFMSKAELREILLLQRTTILNGLETAAVHITTTPGYVCRSTNKQHHKLFEERYQVLCNVESELKKGVDEAEPLYNARNELIRAERKMRRRRLLQTAVRAASVIAIPFSPFASAVLTAVDVMVLSIIVGVQHLVVPDATQQVRETLERVEALQKDMEHKLEEVRRLKAALEAAKARAEEQQQNPIASRLAEALEKVHGAKEAVEAVFSFTCDACAPSAPTDQVSVRRVSEAFRKVGDALDTPGIITEPLGSMDDEQFDALDRYLADLKSRSQAFADPYGYRNTNSRLAAHLV</sequence>
<evidence type="ECO:0000256" key="1">
    <source>
        <dbReference type="SAM" id="Coils"/>
    </source>
</evidence>
<organism evidence="3 4">
    <name type="scientific">Dichomitus squalens</name>
    <dbReference type="NCBI Taxonomy" id="114155"/>
    <lineage>
        <taxon>Eukaryota</taxon>
        <taxon>Fungi</taxon>
        <taxon>Dikarya</taxon>
        <taxon>Basidiomycota</taxon>
        <taxon>Agaricomycotina</taxon>
        <taxon>Agaricomycetes</taxon>
        <taxon>Polyporales</taxon>
        <taxon>Polyporaceae</taxon>
        <taxon>Dichomitus</taxon>
    </lineage>
</organism>
<keyword evidence="4" id="KW-1185">Reference proteome</keyword>
<keyword evidence="1" id="KW-0175">Coiled coil</keyword>
<feature type="region of interest" description="Disordered" evidence="2">
    <location>
        <begin position="1"/>
        <end position="38"/>
    </location>
</feature>
<name>A0A4Q9NEW4_9APHY</name>
<dbReference type="Proteomes" id="UP000292082">
    <property type="component" value="Unassembled WGS sequence"/>
</dbReference>
<dbReference type="AlphaFoldDB" id="A0A4Q9NEW4"/>
<proteinExistence type="predicted"/>
<evidence type="ECO:0000313" key="3">
    <source>
        <dbReference type="EMBL" id="TBU52324.1"/>
    </source>
</evidence>
<gene>
    <name evidence="3" type="ORF">BD310DRAFT_940489</name>
</gene>
<accession>A0A4Q9NEW4</accession>